<name>A0AB34L567_9PEZI</name>
<feature type="region of interest" description="Disordered" evidence="2">
    <location>
        <begin position="1"/>
        <end position="20"/>
    </location>
</feature>
<dbReference type="RefSeq" id="XP_069234116.1">
    <property type="nucleotide sequence ID" value="XM_069368816.1"/>
</dbReference>
<dbReference type="AlphaFoldDB" id="A0AB34L567"/>
<gene>
    <name evidence="4" type="ORF">WHR41_00210</name>
</gene>
<keyword evidence="1" id="KW-0378">Hydrolase</keyword>
<proteinExistence type="predicted"/>
<dbReference type="SUPFAM" id="SSF53474">
    <property type="entry name" value="alpha/beta-Hydrolases"/>
    <property type="match status" value="1"/>
</dbReference>
<evidence type="ECO:0000256" key="1">
    <source>
        <dbReference type="ARBA" id="ARBA00022801"/>
    </source>
</evidence>
<protein>
    <recommendedName>
        <fullName evidence="3">Alpha/beta hydrolase fold-3 domain-containing protein</fullName>
    </recommendedName>
</protein>
<feature type="domain" description="Alpha/beta hydrolase fold-3" evidence="3">
    <location>
        <begin position="120"/>
        <end position="339"/>
    </location>
</feature>
<dbReference type="EMBL" id="JAAQHG020000001">
    <property type="protein sequence ID" value="KAL1591011.1"/>
    <property type="molecule type" value="Genomic_DNA"/>
</dbReference>
<accession>A0AB34L567</accession>
<evidence type="ECO:0000256" key="2">
    <source>
        <dbReference type="SAM" id="MobiDB-lite"/>
    </source>
</evidence>
<dbReference type="GeneID" id="96001654"/>
<dbReference type="PANTHER" id="PTHR48081:SF8">
    <property type="entry name" value="ALPHA_BETA HYDROLASE FOLD-3 DOMAIN-CONTAINING PROTEIN-RELATED"/>
    <property type="match status" value="1"/>
</dbReference>
<evidence type="ECO:0000259" key="3">
    <source>
        <dbReference type="Pfam" id="PF07859"/>
    </source>
</evidence>
<dbReference type="Gene3D" id="3.40.50.1820">
    <property type="entry name" value="alpha/beta hydrolase"/>
    <property type="match status" value="1"/>
</dbReference>
<dbReference type="InterPro" id="IPR029058">
    <property type="entry name" value="AB_hydrolase_fold"/>
</dbReference>
<comment type="caution">
    <text evidence="4">The sequence shown here is derived from an EMBL/GenBank/DDBJ whole genome shotgun (WGS) entry which is preliminary data.</text>
</comment>
<reference evidence="4 5" key="1">
    <citation type="journal article" date="2020" name="Microbiol. Resour. Announc.">
        <title>Draft Genome Sequence of a Cladosporium Species Isolated from the Mesophotic Ascidian Didemnum maculosum.</title>
        <authorList>
            <person name="Gioti A."/>
            <person name="Siaperas R."/>
            <person name="Nikolaivits E."/>
            <person name="Le Goff G."/>
            <person name="Ouazzani J."/>
            <person name="Kotoulas G."/>
            <person name="Topakas E."/>
        </authorList>
    </citation>
    <scope>NUCLEOTIDE SEQUENCE [LARGE SCALE GENOMIC DNA]</scope>
    <source>
        <strain evidence="4 5">TM138-S3</strain>
    </source>
</reference>
<organism evidence="4 5">
    <name type="scientific">Cladosporium halotolerans</name>
    <dbReference type="NCBI Taxonomy" id="1052096"/>
    <lineage>
        <taxon>Eukaryota</taxon>
        <taxon>Fungi</taxon>
        <taxon>Dikarya</taxon>
        <taxon>Ascomycota</taxon>
        <taxon>Pezizomycotina</taxon>
        <taxon>Dothideomycetes</taxon>
        <taxon>Dothideomycetidae</taxon>
        <taxon>Cladosporiales</taxon>
        <taxon>Cladosporiaceae</taxon>
        <taxon>Cladosporium</taxon>
    </lineage>
</organism>
<dbReference type="InterPro" id="IPR013094">
    <property type="entry name" value="AB_hydrolase_3"/>
</dbReference>
<dbReference type="Pfam" id="PF07859">
    <property type="entry name" value="Abhydrolase_3"/>
    <property type="match status" value="1"/>
</dbReference>
<dbReference type="PANTHER" id="PTHR48081">
    <property type="entry name" value="AB HYDROLASE SUPERFAMILY PROTEIN C4A8.06C"/>
    <property type="match status" value="1"/>
</dbReference>
<evidence type="ECO:0000313" key="4">
    <source>
        <dbReference type="EMBL" id="KAL1591011.1"/>
    </source>
</evidence>
<dbReference type="InterPro" id="IPR050300">
    <property type="entry name" value="GDXG_lipolytic_enzyme"/>
</dbReference>
<evidence type="ECO:0000313" key="5">
    <source>
        <dbReference type="Proteomes" id="UP000803884"/>
    </source>
</evidence>
<keyword evidence="5" id="KW-1185">Reference proteome</keyword>
<dbReference type="GO" id="GO:0016787">
    <property type="term" value="F:hydrolase activity"/>
    <property type="evidence" value="ECO:0007669"/>
    <property type="project" value="UniProtKB-KW"/>
</dbReference>
<sequence>MTAQPPPGRLGDPSMTVLTDPRTHPIVKQTLSALGMGEEPLPDLPPTLSVDSLTPIIAANDAAFTAVSESLDNELPSDSSEPEISVTEHTIAGPDANPIRLWIYTPVAAAAAATAPLPAVVYVHGGAMVFIPTETKVHRRWTRSLAAQGAIAVLVDFRNAFTPPSTRNPFPAGLNDCAAATQWLAAHRAELGIGNIVLQGESGGANLAIATALKAKREGWLEGAVAGVYGIVPYVSNGSGWSEERKLAELPSLVENDGYVLSGAGMAAFGWYYGEDVLEDPRAWPYHASEEELRGLPPVVLEMAELDPLRDEGVAFARKLVAAGVQVRASVAVGLVHGAQVAFRKALPEQHEAAARDVVGFARSL</sequence>
<dbReference type="Proteomes" id="UP000803884">
    <property type="component" value="Unassembled WGS sequence"/>
</dbReference>